<feature type="non-terminal residue" evidence="2">
    <location>
        <position position="87"/>
    </location>
</feature>
<proteinExistence type="predicted"/>
<dbReference type="InterPro" id="IPR001242">
    <property type="entry name" value="Condensation_dom"/>
</dbReference>
<dbReference type="Proteomes" id="UP001180489">
    <property type="component" value="Unassembled WGS sequence"/>
</dbReference>
<dbReference type="InterPro" id="IPR023213">
    <property type="entry name" value="CAT-like_dom_sf"/>
</dbReference>
<dbReference type="Pfam" id="PF00668">
    <property type="entry name" value="Condensation"/>
    <property type="match status" value="1"/>
</dbReference>
<evidence type="ECO:0000259" key="1">
    <source>
        <dbReference type="Pfam" id="PF00668"/>
    </source>
</evidence>
<organism evidence="2 3">
    <name type="scientific">Streptomyces hintoniae</name>
    <dbReference type="NCBI Taxonomy" id="3075521"/>
    <lineage>
        <taxon>Bacteria</taxon>
        <taxon>Bacillati</taxon>
        <taxon>Actinomycetota</taxon>
        <taxon>Actinomycetes</taxon>
        <taxon>Kitasatosporales</taxon>
        <taxon>Streptomycetaceae</taxon>
        <taxon>Streptomyces</taxon>
    </lineage>
</organism>
<keyword evidence="3" id="KW-1185">Reference proteome</keyword>
<dbReference type="RefSeq" id="WP_311637940.1">
    <property type="nucleotide sequence ID" value="NZ_JAVRFF010000084.1"/>
</dbReference>
<gene>
    <name evidence="2" type="ORF">RM863_38235</name>
</gene>
<dbReference type="Gene3D" id="3.30.559.10">
    <property type="entry name" value="Chloramphenicol acetyltransferase-like domain"/>
    <property type="match status" value="1"/>
</dbReference>
<feature type="domain" description="Condensation" evidence="1">
    <location>
        <begin position="17"/>
        <end position="87"/>
    </location>
</feature>
<comment type="caution">
    <text evidence="2">The sequence shown here is derived from an EMBL/GenBank/DDBJ whole genome shotgun (WGS) entry which is preliminary data.</text>
</comment>
<accession>A0ABU2UXU5</accession>
<evidence type="ECO:0000313" key="2">
    <source>
        <dbReference type="EMBL" id="MDT0477974.1"/>
    </source>
</evidence>
<dbReference type="EMBL" id="JAVRFF010000084">
    <property type="protein sequence ID" value="MDT0477974.1"/>
    <property type="molecule type" value="Genomic_DNA"/>
</dbReference>
<dbReference type="SUPFAM" id="SSF52777">
    <property type="entry name" value="CoA-dependent acyltransferases"/>
    <property type="match status" value="1"/>
</dbReference>
<reference evidence="2" key="1">
    <citation type="submission" date="2024-05" db="EMBL/GenBank/DDBJ databases">
        <title>30 novel species of actinomycetes from the DSMZ collection.</title>
        <authorList>
            <person name="Nouioui I."/>
        </authorList>
    </citation>
    <scope>NUCLEOTIDE SEQUENCE</scope>
    <source>
        <strain evidence="2">DSM 41014</strain>
    </source>
</reference>
<name>A0ABU2UXU5_9ACTN</name>
<sequence length="87" mass="9404">METNQESVLASGAGAGLPLSFAQQRLWFLNQLGLNQQEYLVPRVLRLRGGLDVAALEAAFSGLAARHEVLRTRFVIGEGGEPVQVVD</sequence>
<protein>
    <submittedName>
        <fullName evidence="2">Condensation domain-containing protein</fullName>
    </submittedName>
</protein>
<evidence type="ECO:0000313" key="3">
    <source>
        <dbReference type="Proteomes" id="UP001180489"/>
    </source>
</evidence>